<protein>
    <submittedName>
        <fullName evidence="3">Uncharacterized protein</fullName>
    </submittedName>
</protein>
<dbReference type="EMBL" id="CP144053">
    <property type="protein sequence ID" value="WWD17445.1"/>
    <property type="molecule type" value="Genomic_DNA"/>
</dbReference>
<dbReference type="AlphaFoldDB" id="A0AAJ8LHL2"/>
<keyword evidence="4" id="KW-1185">Reference proteome</keyword>
<evidence type="ECO:0000256" key="2">
    <source>
        <dbReference type="SAM" id="SignalP"/>
    </source>
</evidence>
<evidence type="ECO:0000256" key="1">
    <source>
        <dbReference type="SAM" id="MobiDB-lite"/>
    </source>
</evidence>
<keyword evidence="2" id="KW-0732">Signal</keyword>
<feature type="compositionally biased region" description="Polar residues" evidence="1">
    <location>
        <begin position="65"/>
        <end position="83"/>
    </location>
</feature>
<gene>
    <name evidence="3" type="ORF">CI109_101886</name>
</gene>
<proteinExistence type="predicted"/>
<feature type="chain" id="PRO_5042529211" evidence="2">
    <location>
        <begin position="21"/>
        <end position="236"/>
    </location>
</feature>
<dbReference type="GeneID" id="43592049"/>
<organism evidence="3 4">
    <name type="scientific">Kwoniella shandongensis</name>
    <dbReference type="NCBI Taxonomy" id="1734106"/>
    <lineage>
        <taxon>Eukaryota</taxon>
        <taxon>Fungi</taxon>
        <taxon>Dikarya</taxon>
        <taxon>Basidiomycota</taxon>
        <taxon>Agaricomycotina</taxon>
        <taxon>Tremellomycetes</taxon>
        <taxon>Tremellales</taxon>
        <taxon>Cryptococcaceae</taxon>
        <taxon>Kwoniella</taxon>
    </lineage>
</organism>
<dbReference type="KEGG" id="ksn:43592049"/>
<reference evidence="3" key="1">
    <citation type="submission" date="2017-08" db="EMBL/GenBank/DDBJ databases">
        <authorList>
            <person name="Cuomo C."/>
            <person name="Billmyre B."/>
            <person name="Heitman J."/>
        </authorList>
    </citation>
    <scope>NUCLEOTIDE SEQUENCE</scope>
    <source>
        <strain evidence="3">CBS 12478</strain>
    </source>
</reference>
<dbReference type="RefSeq" id="XP_031857815.2">
    <property type="nucleotide sequence ID" value="XM_032007877.2"/>
</dbReference>
<feature type="signal peptide" evidence="2">
    <location>
        <begin position="1"/>
        <end position="20"/>
    </location>
</feature>
<sequence>MISIAILFLHLFSFVLYCQQNSPFFPVVRYTLCVTYLLQNKSEMSSYFKPQHRSSSGHESTSASTLGRSGGTHSTGRQSGSSRPSRHEHSAPPRSQTSTSHSSAQPPGGYMPSVGISRTQSGNIESAFARRRENKSSRPAPTSQYVRPLDGGGGYLNDEEARDAVVVWDSADDLDLNSPISEGGESPFAEANKMGFSVLEPEIGTAPPMLTDDRLFRPSMNPSGRRSRKEDNRRRN</sequence>
<evidence type="ECO:0000313" key="3">
    <source>
        <dbReference type="EMBL" id="WWD17445.1"/>
    </source>
</evidence>
<feature type="region of interest" description="Disordered" evidence="1">
    <location>
        <begin position="48"/>
        <end position="157"/>
    </location>
</feature>
<reference evidence="3" key="2">
    <citation type="submission" date="2024-01" db="EMBL/GenBank/DDBJ databases">
        <title>Comparative genomics of Cryptococcus and Kwoniella reveals pathogenesis evolution and contrasting modes of karyotype evolution via chromosome fusion or intercentromeric recombination.</title>
        <authorList>
            <person name="Coelho M.A."/>
            <person name="David-Palma M."/>
            <person name="Shea T."/>
            <person name="Bowers K."/>
            <person name="McGinley-Smith S."/>
            <person name="Mohammad A.W."/>
            <person name="Gnirke A."/>
            <person name="Yurkov A.M."/>
            <person name="Nowrousian M."/>
            <person name="Sun S."/>
            <person name="Cuomo C.A."/>
            <person name="Heitman J."/>
        </authorList>
    </citation>
    <scope>NUCLEOTIDE SEQUENCE</scope>
    <source>
        <strain evidence="3">CBS 12478</strain>
    </source>
</reference>
<evidence type="ECO:0000313" key="4">
    <source>
        <dbReference type="Proteomes" id="UP000322225"/>
    </source>
</evidence>
<feature type="compositionally biased region" description="Polar residues" evidence="1">
    <location>
        <begin position="93"/>
        <end position="105"/>
    </location>
</feature>
<feature type="region of interest" description="Disordered" evidence="1">
    <location>
        <begin position="200"/>
        <end position="236"/>
    </location>
</feature>
<name>A0AAJ8LHL2_9TREE</name>
<dbReference type="Proteomes" id="UP000322225">
    <property type="component" value="Chromosome 3"/>
</dbReference>
<accession>A0AAJ8LHL2</accession>